<dbReference type="EMBL" id="LOPV01000029">
    <property type="protein sequence ID" value="KTG30709.1"/>
    <property type="molecule type" value="Genomic_DNA"/>
</dbReference>
<accession>A0A0W1SW44</accession>
<feature type="transmembrane region" description="Helical" evidence="1">
    <location>
        <begin position="35"/>
        <end position="53"/>
    </location>
</feature>
<evidence type="ECO:0000256" key="1">
    <source>
        <dbReference type="SAM" id="Phobius"/>
    </source>
</evidence>
<evidence type="ECO:0000313" key="3">
    <source>
        <dbReference type="EMBL" id="KTG30709.1"/>
    </source>
</evidence>
<dbReference type="InterPro" id="IPR058386">
    <property type="entry name" value="DUF8073"/>
</dbReference>
<evidence type="ECO:0000259" key="2">
    <source>
        <dbReference type="Pfam" id="PF26274"/>
    </source>
</evidence>
<keyword evidence="1" id="KW-0812">Transmembrane</keyword>
<dbReference type="Proteomes" id="UP000053157">
    <property type="component" value="Unassembled WGS sequence"/>
</dbReference>
<dbReference type="Pfam" id="PF26274">
    <property type="entry name" value="DUF8073"/>
    <property type="match status" value="1"/>
</dbReference>
<dbReference type="AlphaFoldDB" id="A0A0W1SW44"/>
<evidence type="ECO:0000313" key="4">
    <source>
        <dbReference type="Proteomes" id="UP000053157"/>
    </source>
</evidence>
<reference evidence="3 4" key="1">
    <citation type="submission" date="2015-12" db="EMBL/GenBank/DDBJ databases">
        <title>Haloferax profundi sp. nov. isolated from the Discovery deep brine-seawater interface in the Red Sea.</title>
        <authorList>
            <person name="Zhang G."/>
            <person name="Stingl U."/>
            <person name="Rashid M."/>
        </authorList>
    </citation>
    <scope>NUCLEOTIDE SEQUENCE [LARGE SCALE GENOMIC DNA]</scope>
    <source>
        <strain evidence="3 4">SB29</strain>
    </source>
</reference>
<dbReference type="RefSeq" id="WP_058570777.1">
    <property type="nucleotide sequence ID" value="NZ_LOPV01000029.1"/>
</dbReference>
<keyword evidence="1" id="KW-0472">Membrane</keyword>
<organism evidence="3 4">
    <name type="scientific">Haloferax profundi</name>
    <dbReference type="NCBI Taxonomy" id="1544718"/>
    <lineage>
        <taxon>Archaea</taxon>
        <taxon>Methanobacteriati</taxon>
        <taxon>Methanobacteriota</taxon>
        <taxon>Stenosarchaea group</taxon>
        <taxon>Halobacteria</taxon>
        <taxon>Halobacteriales</taxon>
        <taxon>Haloferacaceae</taxon>
        <taxon>Haloferax</taxon>
    </lineage>
</organism>
<sequence length="61" mass="6689">MRARSWTMVLFTFVVGLLVSLGVYRLVAVGDVGDFARNLGIAALLTVFSVALLRNWDSQAM</sequence>
<protein>
    <recommendedName>
        <fullName evidence="2">DUF8073 domain-containing protein</fullName>
    </recommendedName>
</protein>
<proteinExistence type="predicted"/>
<keyword evidence="1" id="KW-1133">Transmembrane helix</keyword>
<gene>
    <name evidence="3" type="ORF">AUR66_06630</name>
</gene>
<feature type="domain" description="DUF8073" evidence="2">
    <location>
        <begin position="1"/>
        <end position="59"/>
    </location>
</feature>
<dbReference type="OrthoDB" id="293252at2157"/>
<name>A0A0W1SW44_9EURY</name>
<keyword evidence="4" id="KW-1185">Reference proteome</keyword>
<comment type="caution">
    <text evidence="3">The sequence shown here is derived from an EMBL/GenBank/DDBJ whole genome shotgun (WGS) entry which is preliminary data.</text>
</comment>